<keyword evidence="2" id="KW-1185">Reference proteome</keyword>
<accession>A0ACC1K461</accession>
<reference evidence="1" key="1">
    <citation type="submission" date="2022-07" db="EMBL/GenBank/DDBJ databases">
        <title>Phylogenomic reconstructions and comparative analyses of Kickxellomycotina fungi.</title>
        <authorList>
            <person name="Reynolds N.K."/>
            <person name="Stajich J.E."/>
            <person name="Barry K."/>
            <person name="Grigoriev I.V."/>
            <person name="Crous P."/>
            <person name="Smith M.E."/>
        </authorList>
    </citation>
    <scope>NUCLEOTIDE SEQUENCE</scope>
    <source>
        <strain evidence="1">CBS 109366</strain>
    </source>
</reference>
<gene>
    <name evidence="1" type="ORF">IWQ57_001528</name>
</gene>
<sequence length="170" mass="18710">METAYKKPAIVDEDDGISSPPLAGVSLSGDASITSSDTVPTVADPAPAPRARDDIEHVGEANRELLNRYRNDTITIHLEREDKLCGANSQGHEMRITALEYEHTAMMPRHQDICEGGGKCECPEIAKAEAELPNLTDHIHDLDALHEALRAWDQKVTQLYGHTGMRTQDD</sequence>
<comment type="caution">
    <text evidence="1">The sequence shown here is derived from an EMBL/GenBank/DDBJ whole genome shotgun (WGS) entry which is preliminary data.</text>
</comment>
<name>A0ACC1K461_9FUNG</name>
<dbReference type="EMBL" id="JANBUJ010000290">
    <property type="protein sequence ID" value="KAJ2772973.1"/>
    <property type="molecule type" value="Genomic_DNA"/>
</dbReference>
<organism evidence="1 2">
    <name type="scientific">Coemansia nantahalensis</name>
    <dbReference type="NCBI Taxonomy" id="2789366"/>
    <lineage>
        <taxon>Eukaryota</taxon>
        <taxon>Fungi</taxon>
        <taxon>Fungi incertae sedis</taxon>
        <taxon>Zoopagomycota</taxon>
        <taxon>Kickxellomycotina</taxon>
        <taxon>Kickxellomycetes</taxon>
        <taxon>Kickxellales</taxon>
        <taxon>Kickxellaceae</taxon>
        <taxon>Coemansia</taxon>
    </lineage>
</organism>
<evidence type="ECO:0000313" key="2">
    <source>
        <dbReference type="Proteomes" id="UP001140234"/>
    </source>
</evidence>
<protein>
    <submittedName>
        <fullName evidence="1">Uncharacterized protein</fullName>
    </submittedName>
</protein>
<proteinExistence type="predicted"/>
<dbReference type="Proteomes" id="UP001140234">
    <property type="component" value="Unassembled WGS sequence"/>
</dbReference>
<evidence type="ECO:0000313" key="1">
    <source>
        <dbReference type="EMBL" id="KAJ2772973.1"/>
    </source>
</evidence>